<dbReference type="AlphaFoldDB" id="A0A3D9ZPG6"/>
<dbReference type="NCBIfam" id="TIGR00026">
    <property type="entry name" value="hi_GC_TIGR00026"/>
    <property type="match status" value="1"/>
</dbReference>
<proteinExistence type="predicted"/>
<dbReference type="InterPro" id="IPR004378">
    <property type="entry name" value="F420H2_quin_Rdtase"/>
</dbReference>
<dbReference type="InterPro" id="IPR012349">
    <property type="entry name" value="Split_barrel_FMN-bd"/>
</dbReference>
<dbReference type="EMBL" id="QUMQ01000001">
    <property type="protein sequence ID" value="REF99077.1"/>
    <property type="molecule type" value="Genomic_DNA"/>
</dbReference>
<evidence type="ECO:0000313" key="2">
    <source>
        <dbReference type="Proteomes" id="UP000256913"/>
    </source>
</evidence>
<organism evidence="1 2">
    <name type="scientific">Asanoa ferruginea</name>
    <dbReference type="NCBI Taxonomy" id="53367"/>
    <lineage>
        <taxon>Bacteria</taxon>
        <taxon>Bacillati</taxon>
        <taxon>Actinomycetota</taxon>
        <taxon>Actinomycetes</taxon>
        <taxon>Micromonosporales</taxon>
        <taxon>Micromonosporaceae</taxon>
        <taxon>Asanoa</taxon>
    </lineage>
</organism>
<accession>A0A3D9ZPG6</accession>
<reference evidence="1 2" key="1">
    <citation type="submission" date="2018-08" db="EMBL/GenBank/DDBJ databases">
        <title>Sequencing the genomes of 1000 actinobacteria strains.</title>
        <authorList>
            <person name="Klenk H.-P."/>
        </authorList>
    </citation>
    <scope>NUCLEOTIDE SEQUENCE [LARGE SCALE GENOMIC DNA]</scope>
    <source>
        <strain evidence="1 2">DSM 44099</strain>
    </source>
</reference>
<protein>
    <submittedName>
        <fullName evidence="1">Deazaflavin-dependent oxidoreductase (Nitroreductase family)</fullName>
    </submittedName>
</protein>
<gene>
    <name evidence="1" type="ORF">DFJ67_5103</name>
</gene>
<dbReference type="RefSeq" id="WP_116070286.1">
    <property type="nucleotide sequence ID" value="NZ_BONB01000049.1"/>
</dbReference>
<comment type="caution">
    <text evidence="1">The sequence shown here is derived from an EMBL/GenBank/DDBJ whole genome shotgun (WGS) entry which is preliminary data.</text>
</comment>
<dbReference type="GO" id="GO:0016491">
    <property type="term" value="F:oxidoreductase activity"/>
    <property type="evidence" value="ECO:0007669"/>
    <property type="project" value="InterPro"/>
</dbReference>
<keyword evidence="2" id="KW-1185">Reference proteome</keyword>
<sequence length="126" mass="13844">MPVPRSFRKVGRTVNPFIVPVARRVWPLAVIHHVGRRSGRSYETPVMAFPAPEGWVVALIYGDDVQWLRNARGAGGVALTRAGQRHPVGEVRQLDAPTGAPLVPAWARAVLRPARVRGYVLLVATR</sequence>
<name>A0A3D9ZPG6_9ACTN</name>
<evidence type="ECO:0000313" key="1">
    <source>
        <dbReference type="EMBL" id="REF99077.1"/>
    </source>
</evidence>
<dbReference type="OrthoDB" id="3778270at2"/>
<dbReference type="Proteomes" id="UP000256913">
    <property type="component" value="Unassembled WGS sequence"/>
</dbReference>
<dbReference type="Gene3D" id="2.30.110.10">
    <property type="entry name" value="Electron Transport, Fmn-binding Protein, Chain A"/>
    <property type="match status" value="1"/>
</dbReference>